<dbReference type="AlphaFoldDB" id="A0A9W2Z1D2"/>
<reference evidence="3 4" key="1">
    <citation type="submission" date="2025-04" db="UniProtKB">
        <authorList>
            <consortium name="RefSeq"/>
        </authorList>
    </citation>
    <scope>IDENTIFICATION</scope>
</reference>
<evidence type="ECO:0000256" key="1">
    <source>
        <dbReference type="SAM" id="MobiDB-lite"/>
    </source>
</evidence>
<keyword evidence="2" id="KW-1185">Reference proteome</keyword>
<protein>
    <submittedName>
        <fullName evidence="3 4">Uncharacterized protein LOC106051367</fullName>
    </submittedName>
</protein>
<gene>
    <name evidence="3 4" type="primary">LOC106051367</name>
</gene>
<name>A0A9W2Z1D2_BIOGL</name>
<proteinExistence type="predicted"/>
<dbReference type="RefSeq" id="XP_055868859.1">
    <property type="nucleotide sequence ID" value="XM_056012884.1"/>
</dbReference>
<evidence type="ECO:0000313" key="3">
    <source>
        <dbReference type="RefSeq" id="XP_055868858.1"/>
    </source>
</evidence>
<dbReference type="OMA" id="HMSINTS"/>
<evidence type="ECO:0000313" key="2">
    <source>
        <dbReference type="Proteomes" id="UP001165740"/>
    </source>
</evidence>
<evidence type="ECO:0000313" key="4">
    <source>
        <dbReference type="RefSeq" id="XP_055868859.1"/>
    </source>
</evidence>
<dbReference type="OrthoDB" id="6159616at2759"/>
<dbReference type="Proteomes" id="UP001165740">
    <property type="component" value="Chromosome 15"/>
</dbReference>
<dbReference type="GeneID" id="106051367"/>
<dbReference type="RefSeq" id="XP_055868858.1">
    <property type="nucleotide sequence ID" value="XM_056012883.1"/>
</dbReference>
<organism evidence="2 3">
    <name type="scientific">Biomphalaria glabrata</name>
    <name type="common">Bloodfluke planorb</name>
    <name type="synonym">Freshwater snail</name>
    <dbReference type="NCBI Taxonomy" id="6526"/>
    <lineage>
        <taxon>Eukaryota</taxon>
        <taxon>Metazoa</taxon>
        <taxon>Spiralia</taxon>
        <taxon>Lophotrochozoa</taxon>
        <taxon>Mollusca</taxon>
        <taxon>Gastropoda</taxon>
        <taxon>Heterobranchia</taxon>
        <taxon>Euthyneura</taxon>
        <taxon>Panpulmonata</taxon>
        <taxon>Hygrophila</taxon>
        <taxon>Lymnaeoidea</taxon>
        <taxon>Planorbidae</taxon>
        <taxon>Biomphalaria</taxon>
    </lineage>
</organism>
<sequence>MAAIFRRKIDTQSKQWLLKLPADTKSLLSGSSREFQNHHFATNLLVHRRFILSTYNFSIFKRLFTLIWQQGKKSNKNGELPENQSDQHQDNGQSKVELLEYSLFRPYGSVPVQDVQTTQSKSFPFFDPNNFNVATQPALENAPQTKDIDIEAYRAEILQANENFLQSFPKSLDKMSKNLLHPSNVKIKPRKKPAPTPRESSQDKKILYPLIKTLIVEKQREANFESVKNFLESLNIPTDQLEYYPDIQNMSNNEILDCLVKLKEYGIVRVFNLFFISRVHLELSCKGTSDPNSHILKSGKRKLLCFKQVQSYIELCQVLQTPDLDINGLLESLASFGIYDDIHTILNKAKKLISVGATPKDLLNNLELFKGYEFFYEKVDLYKSIKLPTIVSSFPVNLFLSKTTKAFKEQLAIDFTMKEIADLLDVKLLDLQACWSLWNLNATKLKYKVQMCLNAGISKQDIFNNLKMLNKFPIEKCHAATVCFQESGLPVSVYLLHEMEKTREMNGVSDRTTQAVSTAGEMEDWTGNNTEVPPLVEALSKDKVRKSYTCTKMLRRQMVYLVVRKLSLDSSSRISIFDCDIDVTGIDIQDVTRNFDFLLSAGFTRDQLATCPIILMNQSEKLVSIARNIKDLAQNYLHSSSCSLVSSEAVAAHLESDLVADDACVFKDLFKCPTKHLNTIQYFLEKEKTFSLATNN</sequence>
<feature type="region of interest" description="Disordered" evidence="1">
    <location>
        <begin position="182"/>
        <end position="202"/>
    </location>
</feature>
<accession>A0A9W2Z1D2</accession>